<feature type="region of interest" description="Disordered" evidence="5">
    <location>
        <begin position="577"/>
        <end position="598"/>
    </location>
</feature>
<dbReference type="InterPro" id="IPR034138">
    <property type="entry name" value="NOP8_RRM"/>
</dbReference>
<dbReference type="CDD" id="cd12226">
    <property type="entry name" value="RRM_NOL8"/>
    <property type="match status" value="1"/>
</dbReference>
<evidence type="ECO:0000256" key="2">
    <source>
        <dbReference type="ARBA" id="ARBA00022884"/>
    </source>
</evidence>
<dbReference type="Proteomes" id="UP000054928">
    <property type="component" value="Unassembled WGS sequence"/>
</dbReference>
<keyword evidence="8" id="KW-1185">Reference proteome</keyword>
<dbReference type="STRING" id="4781.A0A0P1ASV9"/>
<proteinExistence type="predicted"/>
<evidence type="ECO:0000313" key="7">
    <source>
        <dbReference type="EMBL" id="CEG45249.1"/>
    </source>
</evidence>
<dbReference type="PROSITE" id="PS50102">
    <property type="entry name" value="RRM"/>
    <property type="match status" value="1"/>
</dbReference>
<dbReference type="PANTHER" id="PTHR48029:SF1">
    <property type="entry name" value="NUCLEOLAR PROTEIN 8"/>
    <property type="match status" value="1"/>
</dbReference>
<name>A0A0P1ASV9_PLAHL</name>
<dbReference type="InterPro" id="IPR012677">
    <property type="entry name" value="Nucleotide-bd_a/b_plait_sf"/>
</dbReference>
<dbReference type="PANTHER" id="PTHR48029">
    <property type="entry name" value="NUCLEOLAR PROTEIN 8"/>
    <property type="match status" value="1"/>
</dbReference>
<dbReference type="RefSeq" id="XP_024581618.1">
    <property type="nucleotide sequence ID" value="XM_024715973.1"/>
</dbReference>
<evidence type="ECO:0000256" key="3">
    <source>
        <dbReference type="ARBA" id="ARBA00023242"/>
    </source>
</evidence>
<dbReference type="AlphaFoldDB" id="A0A0P1ASV9"/>
<dbReference type="InterPro" id="IPR035979">
    <property type="entry name" value="RBD_domain_sf"/>
</dbReference>
<dbReference type="Gene3D" id="3.30.70.330">
    <property type="match status" value="1"/>
</dbReference>
<dbReference type="OrthoDB" id="21643at2759"/>
<dbReference type="InterPro" id="IPR000504">
    <property type="entry name" value="RRM_dom"/>
</dbReference>
<dbReference type="GO" id="GO:0005730">
    <property type="term" value="C:nucleolus"/>
    <property type="evidence" value="ECO:0007669"/>
    <property type="project" value="UniProtKB-SubCell"/>
</dbReference>
<feature type="domain" description="RRM" evidence="6">
    <location>
        <begin position="3"/>
        <end position="97"/>
    </location>
</feature>
<feature type="region of interest" description="Disordered" evidence="5">
    <location>
        <begin position="640"/>
        <end position="672"/>
    </location>
</feature>
<evidence type="ECO:0000313" key="8">
    <source>
        <dbReference type="Proteomes" id="UP000054928"/>
    </source>
</evidence>
<evidence type="ECO:0000256" key="1">
    <source>
        <dbReference type="ARBA" id="ARBA00004604"/>
    </source>
</evidence>
<dbReference type="GO" id="GO:0003723">
    <property type="term" value="F:RNA binding"/>
    <property type="evidence" value="ECO:0007669"/>
    <property type="project" value="UniProtKB-UniRule"/>
</dbReference>
<organism evidence="7 8">
    <name type="scientific">Plasmopara halstedii</name>
    <name type="common">Downy mildew of sunflower</name>
    <dbReference type="NCBI Taxonomy" id="4781"/>
    <lineage>
        <taxon>Eukaryota</taxon>
        <taxon>Sar</taxon>
        <taxon>Stramenopiles</taxon>
        <taxon>Oomycota</taxon>
        <taxon>Peronosporomycetes</taxon>
        <taxon>Peronosporales</taxon>
        <taxon>Peronosporaceae</taxon>
        <taxon>Plasmopara</taxon>
    </lineage>
</organism>
<protein>
    <submittedName>
        <fullName evidence="7">Uncharacterized conserved protein</fullName>
    </submittedName>
</protein>
<accession>A0A0P1ASV9</accession>
<reference evidence="8" key="1">
    <citation type="submission" date="2014-09" db="EMBL/GenBank/DDBJ databases">
        <authorList>
            <person name="Sharma Rahul"/>
            <person name="Thines Marco"/>
        </authorList>
    </citation>
    <scope>NUCLEOTIDE SEQUENCE [LARGE SCALE GENOMIC DNA]</scope>
</reference>
<keyword evidence="2 4" id="KW-0694">RNA-binding</keyword>
<keyword evidence="3" id="KW-0539">Nucleus</keyword>
<feature type="compositionally biased region" description="Acidic residues" evidence="5">
    <location>
        <begin position="577"/>
        <end position="589"/>
    </location>
</feature>
<sequence>MKVRIYVGGLPLDVTNVELRERFGRFVSDTVDCQLTDVDLIKAKSITTVTSSPETSRGFAYLTLEGAAAEAQSEKLQKTFHRTKWRGSLLKVQLAKPSYQLKLQREWEEEAEKRLKQEENRLRRQQPVNLNEFKPLTLSIKFQGKKITRFLEEDVIVNEKEFETKSEVDDTDVEMEANADDVLNEEDVEAFVRKMEQVKTTPLTKEEVNARRLATLKAKQERKKENKAMIVIPRLGESLNNKKITFDDSGNECEPEETSKEHDVITKWLDSSDDEADGDERRGRKTLDFLGDEEADTATDKETQLSFALRPEFLGEKGKKLFELQKRYGGDSRFRLDARFLEQEMNEYGGNEVDEEEESNKDANITLQHSVEEENSEFAERLAREMREEETIALRVLSKLFPDVDVTRLERRLFEQRVPKEPLKEAAWMGELKRYDPRDVHACRELELSMTSSSAQTKIEDESTSDRQRVEKEILTGGDRFFSTSDHLSSLFTRVRTNSEDGIEGEAALDGVTCTSEANSNAPFKLSSLFSLSMNGEQSLAAMGEQLLEDESTEATSNVEKWVFSQEIDDHDDEAMATDSEAGDEVDDSNDTKVNETSKRVKKSLEDFIAFGRTFVGTEDDVADWPERRKKLTLDYKRKRRDAGKMKKRAGKFRQTNAIAARETSKRKKTRL</sequence>
<evidence type="ECO:0000256" key="4">
    <source>
        <dbReference type="PROSITE-ProRule" id="PRU00176"/>
    </source>
</evidence>
<comment type="subcellular location">
    <subcellularLocation>
        <location evidence="1">Nucleus</location>
        <location evidence="1">Nucleolus</location>
    </subcellularLocation>
</comment>
<evidence type="ECO:0000259" key="6">
    <source>
        <dbReference type="PROSITE" id="PS50102"/>
    </source>
</evidence>
<dbReference type="OMA" id="FGGDQRF"/>
<dbReference type="GeneID" id="36396613"/>
<feature type="compositionally biased region" description="Basic residues" evidence="5">
    <location>
        <begin position="640"/>
        <end position="652"/>
    </location>
</feature>
<evidence type="ECO:0000256" key="5">
    <source>
        <dbReference type="SAM" id="MobiDB-lite"/>
    </source>
</evidence>
<dbReference type="EMBL" id="CCYD01001551">
    <property type="protein sequence ID" value="CEG45249.1"/>
    <property type="molecule type" value="Genomic_DNA"/>
</dbReference>
<dbReference type="SUPFAM" id="SSF54928">
    <property type="entry name" value="RNA-binding domain, RBD"/>
    <property type="match status" value="1"/>
</dbReference>